<dbReference type="InterPro" id="IPR045423">
    <property type="entry name" value="DUF6510"/>
</dbReference>
<dbReference type="Pfam" id="PF20120">
    <property type="entry name" value="DUF6510"/>
    <property type="match status" value="1"/>
</dbReference>
<dbReference type="RefSeq" id="WP_258798425.1">
    <property type="nucleotide sequence ID" value="NZ_JANTHX010000005.1"/>
</dbReference>
<evidence type="ECO:0000313" key="2">
    <source>
        <dbReference type="Proteomes" id="UP001205337"/>
    </source>
</evidence>
<organism evidence="1 2">
    <name type="scientific">Protaetiibacter mangrovi</name>
    <dbReference type="NCBI Taxonomy" id="2970926"/>
    <lineage>
        <taxon>Bacteria</taxon>
        <taxon>Bacillati</taxon>
        <taxon>Actinomycetota</taxon>
        <taxon>Actinomycetes</taxon>
        <taxon>Micrococcales</taxon>
        <taxon>Microbacteriaceae</taxon>
        <taxon>Protaetiibacter</taxon>
    </lineage>
</organism>
<evidence type="ECO:0000313" key="1">
    <source>
        <dbReference type="EMBL" id="MCS0499058.1"/>
    </source>
</evidence>
<sequence length="87" mass="8927">MRVDGNAATGSLAEVFGRDVSLAITTCAHCGHEDLLARCIAYVSAMGTVMRCATCHEVLAVVVGDGARFTLSLAGMRSIQVVAAEGA</sequence>
<reference evidence="1 2" key="1">
    <citation type="submission" date="2022-08" db="EMBL/GenBank/DDBJ databases">
        <authorList>
            <person name="Li F."/>
        </authorList>
    </citation>
    <scope>NUCLEOTIDE SEQUENCE [LARGE SCALE GENOMIC DNA]</scope>
    <source>
        <strain evidence="1 2">10F1B-8-1</strain>
    </source>
</reference>
<gene>
    <name evidence="1" type="ORF">NUH29_05775</name>
</gene>
<comment type="caution">
    <text evidence="1">The sequence shown here is derived from an EMBL/GenBank/DDBJ whole genome shotgun (WGS) entry which is preliminary data.</text>
</comment>
<name>A0ABT1ZEC2_9MICO</name>
<dbReference type="Proteomes" id="UP001205337">
    <property type="component" value="Unassembled WGS sequence"/>
</dbReference>
<dbReference type="EMBL" id="JANTHX010000005">
    <property type="protein sequence ID" value="MCS0499058.1"/>
    <property type="molecule type" value="Genomic_DNA"/>
</dbReference>
<proteinExistence type="predicted"/>
<accession>A0ABT1ZEC2</accession>
<keyword evidence="2" id="KW-1185">Reference proteome</keyword>
<protein>
    <submittedName>
        <fullName evidence="1">DUF6510 family protein</fullName>
    </submittedName>
</protein>